<sequence length="55" mass="6003">MKAFIAGLVLLAGVLKAVGTQADPTQNIIVQISYWIDALAFLLIYLIVVTQKDNK</sequence>
<accession>A0A2Z2NIK7</accession>
<evidence type="ECO:0000256" key="1">
    <source>
        <dbReference type="SAM" id="Phobius"/>
    </source>
</evidence>
<name>A0A2Z2NIK7_9GAMM</name>
<keyword evidence="1" id="KW-0472">Membrane</keyword>
<evidence type="ECO:0000313" key="3">
    <source>
        <dbReference type="Proteomes" id="UP000250079"/>
    </source>
</evidence>
<keyword evidence="3" id="KW-1185">Reference proteome</keyword>
<proteinExistence type="predicted"/>
<dbReference type="KEGG" id="gai:IMCC3135_00945"/>
<keyword evidence="1" id="KW-0812">Transmembrane</keyword>
<organism evidence="2 3">
    <name type="scientific">Granulosicoccus antarcticus IMCC3135</name>
    <dbReference type="NCBI Taxonomy" id="1192854"/>
    <lineage>
        <taxon>Bacteria</taxon>
        <taxon>Pseudomonadati</taxon>
        <taxon>Pseudomonadota</taxon>
        <taxon>Gammaproteobacteria</taxon>
        <taxon>Chromatiales</taxon>
        <taxon>Granulosicoccaceae</taxon>
        <taxon>Granulosicoccus</taxon>
    </lineage>
</organism>
<protein>
    <submittedName>
        <fullName evidence="2">Uncharacterized protein</fullName>
    </submittedName>
</protein>
<dbReference type="AlphaFoldDB" id="A0A2Z2NIK7"/>
<dbReference type="Proteomes" id="UP000250079">
    <property type="component" value="Chromosome"/>
</dbReference>
<feature type="transmembrane region" description="Helical" evidence="1">
    <location>
        <begin position="32"/>
        <end position="50"/>
    </location>
</feature>
<reference evidence="2 3" key="1">
    <citation type="submission" date="2016-12" db="EMBL/GenBank/DDBJ databases">
        <authorList>
            <person name="Song W.-J."/>
            <person name="Kurnit D.M."/>
        </authorList>
    </citation>
    <scope>NUCLEOTIDE SEQUENCE [LARGE SCALE GENOMIC DNA]</scope>
    <source>
        <strain evidence="2 3">IMCC3135</strain>
    </source>
</reference>
<evidence type="ECO:0000313" key="2">
    <source>
        <dbReference type="EMBL" id="ASJ70315.1"/>
    </source>
</evidence>
<gene>
    <name evidence="2" type="ORF">IMCC3135_00945</name>
</gene>
<dbReference type="RefSeq" id="WP_157735680.1">
    <property type="nucleotide sequence ID" value="NZ_CP018632.1"/>
</dbReference>
<dbReference type="EMBL" id="CP018632">
    <property type="protein sequence ID" value="ASJ70315.1"/>
    <property type="molecule type" value="Genomic_DNA"/>
</dbReference>
<keyword evidence="1" id="KW-1133">Transmembrane helix</keyword>